<dbReference type="EMBL" id="JACHDB010000001">
    <property type="protein sequence ID" value="MBB5429993.1"/>
    <property type="molecule type" value="Genomic_DNA"/>
</dbReference>
<evidence type="ECO:0000256" key="1">
    <source>
        <dbReference type="ARBA" id="ARBA00023015"/>
    </source>
</evidence>
<keyword evidence="1" id="KW-0805">Transcription regulation</keyword>
<dbReference type="SUPFAM" id="SSF48498">
    <property type="entry name" value="Tetracyclin repressor-like, C-terminal domain"/>
    <property type="match status" value="1"/>
</dbReference>
<dbReference type="InterPro" id="IPR036271">
    <property type="entry name" value="Tet_transcr_reg_TetR-rel_C_sf"/>
</dbReference>
<feature type="DNA-binding region" description="H-T-H motif" evidence="4">
    <location>
        <begin position="42"/>
        <end position="61"/>
    </location>
</feature>
<keyword evidence="2 4" id="KW-0238">DNA-binding</keyword>
<dbReference type="Proteomes" id="UP000572635">
    <property type="component" value="Unassembled WGS sequence"/>
</dbReference>
<accession>A0A7W8QHQ3</accession>
<evidence type="ECO:0000313" key="6">
    <source>
        <dbReference type="EMBL" id="MBB5429993.1"/>
    </source>
</evidence>
<dbReference type="SUPFAM" id="SSF46689">
    <property type="entry name" value="Homeodomain-like"/>
    <property type="match status" value="1"/>
</dbReference>
<dbReference type="PROSITE" id="PS50977">
    <property type="entry name" value="HTH_TETR_2"/>
    <property type="match status" value="1"/>
</dbReference>
<dbReference type="GO" id="GO:0000976">
    <property type="term" value="F:transcription cis-regulatory region binding"/>
    <property type="evidence" value="ECO:0007669"/>
    <property type="project" value="TreeGrafter"/>
</dbReference>
<dbReference type="GO" id="GO:0045892">
    <property type="term" value="P:negative regulation of DNA-templated transcription"/>
    <property type="evidence" value="ECO:0007669"/>
    <property type="project" value="InterPro"/>
</dbReference>
<evidence type="ECO:0000259" key="5">
    <source>
        <dbReference type="PROSITE" id="PS50977"/>
    </source>
</evidence>
<dbReference type="InterPro" id="IPR009057">
    <property type="entry name" value="Homeodomain-like_sf"/>
</dbReference>
<proteinExistence type="predicted"/>
<dbReference type="PANTHER" id="PTHR30055">
    <property type="entry name" value="HTH-TYPE TRANSCRIPTIONAL REGULATOR RUTR"/>
    <property type="match status" value="1"/>
</dbReference>
<evidence type="ECO:0000256" key="2">
    <source>
        <dbReference type="ARBA" id="ARBA00023125"/>
    </source>
</evidence>
<dbReference type="PANTHER" id="PTHR30055:SF151">
    <property type="entry name" value="TRANSCRIPTIONAL REGULATORY PROTEIN"/>
    <property type="match status" value="1"/>
</dbReference>
<keyword evidence="3" id="KW-0804">Transcription</keyword>
<dbReference type="Gene3D" id="1.10.10.60">
    <property type="entry name" value="Homeodomain-like"/>
    <property type="match status" value="1"/>
</dbReference>
<dbReference type="Pfam" id="PF00440">
    <property type="entry name" value="TetR_N"/>
    <property type="match status" value="1"/>
</dbReference>
<name>A0A7W8QHQ3_9ACTN</name>
<keyword evidence="7" id="KW-1185">Reference proteome</keyword>
<dbReference type="InterPro" id="IPR001647">
    <property type="entry name" value="HTH_TetR"/>
</dbReference>
<feature type="domain" description="HTH tetR-type" evidence="5">
    <location>
        <begin position="19"/>
        <end position="79"/>
    </location>
</feature>
<dbReference type="Pfam" id="PF02909">
    <property type="entry name" value="TetR_C_1"/>
    <property type="match status" value="1"/>
</dbReference>
<dbReference type="RefSeq" id="WP_184387532.1">
    <property type="nucleotide sequence ID" value="NZ_BAAAJD010000177.1"/>
</dbReference>
<evidence type="ECO:0000313" key="7">
    <source>
        <dbReference type="Proteomes" id="UP000572635"/>
    </source>
</evidence>
<organism evidence="6 7">
    <name type="scientific">Nocardiopsis composta</name>
    <dbReference type="NCBI Taxonomy" id="157465"/>
    <lineage>
        <taxon>Bacteria</taxon>
        <taxon>Bacillati</taxon>
        <taxon>Actinomycetota</taxon>
        <taxon>Actinomycetes</taxon>
        <taxon>Streptosporangiales</taxon>
        <taxon>Nocardiopsidaceae</taxon>
        <taxon>Nocardiopsis</taxon>
    </lineage>
</organism>
<evidence type="ECO:0000256" key="3">
    <source>
        <dbReference type="ARBA" id="ARBA00023163"/>
    </source>
</evidence>
<dbReference type="GO" id="GO:0003700">
    <property type="term" value="F:DNA-binding transcription factor activity"/>
    <property type="evidence" value="ECO:0007669"/>
    <property type="project" value="TreeGrafter"/>
</dbReference>
<reference evidence="6 7" key="1">
    <citation type="submission" date="2020-08" db="EMBL/GenBank/DDBJ databases">
        <title>Sequencing the genomes of 1000 actinobacteria strains.</title>
        <authorList>
            <person name="Klenk H.-P."/>
        </authorList>
    </citation>
    <scope>NUCLEOTIDE SEQUENCE [LARGE SCALE GENOMIC DNA]</scope>
    <source>
        <strain evidence="6 7">DSM 44551</strain>
    </source>
</reference>
<gene>
    <name evidence="6" type="ORF">HDA36_000077</name>
</gene>
<dbReference type="AlphaFoldDB" id="A0A7W8QHQ3"/>
<evidence type="ECO:0000256" key="4">
    <source>
        <dbReference type="PROSITE-ProRule" id="PRU00335"/>
    </source>
</evidence>
<comment type="caution">
    <text evidence="6">The sequence shown here is derived from an EMBL/GenBank/DDBJ whole genome shotgun (WGS) entry which is preliminary data.</text>
</comment>
<protein>
    <submittedName>
        <fullName evidence="6">AcrR family transcriptional regulator</fullName>
    </submittedName>
</protein>
<dbReference type="InterPro" id="IPR004111">
    <property type="entry name" value="Repressor_TetR_C"/>
</dbReference>
<sequence length="278" mass="30579">MADPERSTELLWGEGARRGLSAGLIVRTAVGLADAEGLSAVSMRRVARELGVTVMSLYRHVPGKAELVALMCDAVLAPEDDEVAGGGAEGGWRKSLETWARAGIALRRRHPWLAEAPEERRIPGPNAVALFERALAAVEPTGLPPARVVAVVTLVGGFVDSAARQEAERLRAEERSGVGHEEWWSARDSLYAHMDRYPVLTRLYENGAYDDPPDPFEFGLQRVLDGVEMLVRTEGRDQTSDESRCKVCGEPVPTAGTGRPRDYCSRACRQRAYRMRRK</sequence>
<dbReference type="InterPro" id="IPR050109">
    <property type="entry name" value="HTH-type_TetR-like_transc_reg"/>
</dbReference>
<dbReference type="Gene3D" id="1.10.357.10">
    <property type="entry name" value="Tetracycline Repressor, domain 2"/>
    <property type="match status" value="1"/>
</dbReference>